<dbReference type="InterPro" id="IPR006311">
    <property type="entry name" value="TAT_signal"/>
</dbReference>
<evidence type="ECO:0008006" key="3">
    <source>
        <dbReference type="Google" id="ProtNLM"/>
    </source>
</evidence>
<reference evidence="1" key="2">
    <citation type="submission" date="2023-01" db="EMBL/GenBank/DDBJ databases">
        <title>Draft genome sequence of Litoribrevibacter albus strain NBRC 110071.</title>
        <authorList>
            <person name="Sun Q."/>
            <person name="Mori K."/>
        </authorList>
    </citation>
    <scope>NUCLEOTIDE SEQUENCE</scope>
    <source>
        <strain evidence="1">NBRC 110071</strain>
    </source>
</reference>
<dbReference type="AlphaFoldDB" id="A0AA37SF25"/>
<name>A0AA37SF25_9GAMM</name>
<organism evidence="1 2">
    <name type="scientific">Litoribrevibacter albus</name>
    <dbReference type="NCBI Taxonomy" id="1473156"/>
    <lineage>
        <taxon>Bacteria</taxon>
        <taxon>Pseudomonadati</taxon>
        <taxon>Pseudomonadota</taxon>
        <taxon>Gammaproteobacteria</taxon>
        <taxon>Oceanospirillales</taxon>
        <taxon>Oceanospirillaceae</taxon>
        <taxon>Litoribrevibacter</taxon>
    </lineage>
</organism>
<dbReference type="RefSeq" id="WP_284383760.1">
    <property type="nucleotide sequence ID" value="NZ_BSNM01000026.1"/>
</dbReference>
<evidence type="ECO:0000313" key="1">
    <source>
        <dbReference type="EMBL" id="GLQ33362.1"/>
    </source>
</evidence>
<comment type="caution">
    <text evidence="1">The sequence shown here is derived from an EMBL/GenBank/DDBJ whole genome shotgun (WGS) entry which is preliminary data.</text>
</comment>
<accession>A0AA37SF25</accession>
<proteinExistence type="predicted"/>
<dbReference type="Proteomes" id="UP001161389">
    <property type="component" value="Unassembled WGS sequence"/>
</dbReference>
<gene>
    <name evidence="1" type="ORF">GCM10007876_38420</name>
</gene>
<dbReference type="EMBL" id="BSNM01000026">
    <property type="protein sequence ID" value="GLQ33362.1"/>
    <property type="molecule type" value="Genomic_DNA"/>
</dbReference>
<protein>
    <recommendedName>
        <fullName evidence="3">FecR protein domain-containing protein</fullName>
    </recommendedName>
</protein>
<sequence>MDKRFLRRDFIRASLLTGGYVALGASNILAPLVHAFGNIPEELPPGQSIYDMDGEVYVDGQLADKSTFISAQSLVETGSNSFVIFVVGKDAHILRENSQLQLEGETTILETGLRLVTGKLLSVFGQRQANESHTIKTSTATIGIRGTGVYTESDPDVSYVCTCYGHVNLMATQDQHSKETIISEHHDAPRYIHADGHTGKLITPAPFKNHSDEELMLIEAITGRAPPFSSVMGYSSPRRGY</sequence>
<dbReference type="PROSITE" id="PS51318">
    <property type="entry name" value="TAT"/>
    <property type="match status" value="1"/>
</dbReference>
<evidence type="ECO:0000313" key="2">
    <source>
        <dbReference type="Proteomes" id="UP001161389"/>
    </source>
</evidence>
<reference evidence="1" key="1">
    <citation type="journal article" date="2014" name="Int. J. Syst. Evol. Microbiol.">
        <title>Complete genome sequence of Corynebacterium casei LMG S-19264T (=DSM 44701T), isolated from a smear-ripened cheese.</title>
        <authorList>
            <consortium name="US DOE Joint Genome Institute (JGI-PGF)"/>
            <person name="Walter F."/>
            <person name="Albersmeier A."/>
            <person name="Kalinowski J."/>
            <person name="Ruckert C."/>
        </authorList>
    </citation>
    <scope>NUCLEOTIDE SEQUENCE</scope>
    <source>
        <strain evidence="1">NBRC 110071</strain>
    </source>
</reference>
<keyword evidence="2" id="KW-1185">Reference proteome</keyword>